<dbReference type="AlphaFoldDB" id="A0A371I8T3"/>
<dbReference type="EMBL" id="QJKJ01000640">
    <property type="protein sequence ID" value="RDY11418.1"/>
    <property type="molecule type" value="Genomic_DNA"/>
</dbReference>
<feature type="non-terminal residue" evidence="1">
    <location>
        <position position="1"/>
    </location>
</feature>
<proteinExistence type="predicted"/>
<dbReference type="Proteomes" id="UP000257109">
    <property type="component" value="Unassembled WGS sequence"/>
</dbReference>
<comment type="caution">
    <text evidence="1">The sequence shown here is derived from an EMBL/GenBank/DDBJ whole genome shotgun (WGS) entry which is preliminary data.</text>
</comment>
<keyword evidence="2" id="KW-1185">Reference proteome</keyword>
<accession>A0A371I8T3</accession>
<evidence type="ECO:0000313" key="2">
    <source>
        <dbReference type="Proteomes" id="UP000257109"/>
    </source>
</evidence>
<organism evidence="1 2">
    <name type="scientific">Mucuna pruriens</name>
    <name type="common">Velvet bean</name>
    <name type="synonym">Dolichos pruriens</name>
    <dbReference type="NCBI Taxonomy" id="157652"/>
    <lineage>
        <taxon>Eukaryota</taxon>
        <taxon>Viridiplantae</taxon>
        <taxon>Streptophyta</taxon>
        <taxon>Embryophyta</taxon>
        <taxon>Tracheophyta</taxon>
        <taxon>Spermatophyta</taxon>
        <taxon>Magnoliopsida</taxon>
        <taxon>eudicotyledons</taxon>
        <taxon>Gunneridae</taxon>
        <taxon>Pentapetalae</taxon>
        <taxon>rosids</taxon>
        <taxon>fabids</taxon>
        <taxon>Fabales</taxon>
        <taxon>Fabaceae</taxon>
        <taxon>Papilionoideae</taxon>
        <taxon>50 kb inversion clade</taxon>
        <taxon>NPAAA clade</taxon>
        <taxon>indigoferoid/millettioid clade</taxon>
        <taxon>Phaseoleae</taxon>
        <taxon>Mucuna</taxon>
    </lineage>
</organism>
<protein>
    <submittedName>
        <fullName evidence="1">Uncharacterized protein</fullName>
    </submittedName>
</protein>
<gene>
    <name evidence="1" type="ORF">CR513_03913</name>
</gene>
<reference evidence="1" key="1">
    <citation type="submission" date="2018-05" db="EMBL/GenBank/DDBJ databases">
        <title>Draft genome of Mucuna pruriens seed.</title>
        <authorList>
            <person name="Nnadi N.E."/>
            <person name="Vos R."/>
            <person name="Hasami M.H."/>
            <person name="Devisetty U.K."/>
            <person name="Aguiy J.C."/>
        </authorList>
    </citation>
    <scope>NUCLEOTIDE SEQUENCE [LARGE SCALE GENOMIC DNA]</scope>
    <source>
        <strain evidence="1">JCA_2017</strain>
    </source>
</reference>
<feature type="non-terminal residue" evidence="1">
    <location>
        <position position="63"/>
    </location>
</feature>
<name>A0A371I8T3_MUCPR</name>
<evidence type="ECO:0000313" key="1">
    <source>
        <dbReference type="EMBL" id="RDY11418.1"/>
    </source>
</evidence>
<sequence>MIRVADVDGDEQNNNKQFVKVIMAKVKYNPSYSLATPIALSVTNNWYTPCGSLCGRAAMGGLK</sequence>